<accession>A0A8J8ND14</accession>
<sequence>MDSVWRVCAMAMDYYIAQMGSESHTYQSASGIEAYLNKVKNFEIIIISQNTMKENSMNTTQRVRVHKFYSKEGEFLKEESYDEN</sequence>
<dbReference type="AlphaFoldDB" id="A0A8J8ND14"/>
<name>A0A8J8ND14_HALGN</name>
<reference evidence="1" key="1">
    <citation type="submission" date="2019-06" db="EMBL/GenBank/DDBJ databases">
        <authorList>
            <person name="Zheng W."/>
        </authorList>
    </citation>
    <scope>NUCLEOTIDE SEQUENCE</scope>
    <source>
        <strain evidence="1">QDHG01</strain>
    </source>
</reference>
<gene>
    <name evidence="1" type="ORF">FGO68_gene8878</name>
</gene>
<evidence type="ECO:0000313" key="2">
    <source>
        <dbReference type="Proteomes" id="UP000785679"/>
    </source>
</evidence>
<protein>
    <submittedName>
        <fullName evidence="1">Uncharacterized protein</fullName>
    </submittedName>
</protein>
<organism evidence="1 2">
    <name type="scientific">Halteria grandinella</name>
    <dbReference type="NCBI Taxonomy" id="5974"/>
    <lineage>
        <taxon>Eukaryota</taxon>
        <taxon>Sar</taxon>
        <taxon>Alveolata</taxon>
        <taxon>Ciliophora</taxon>
        <taxon>Intramacronucleata</taxon>
        <taxon>Spirotrichea</taxon>
        <taxon>Stichotrichia</taxon>
        <taxon>Sporadotrichida</taxon>
        <taxon>Halteriidae</taxon>
        <taxon>Halteria</taxon>
    </lineage>
</organism>
<comment type="caution">
    <text evidence="1">The sequence shown here is derived from an EMBL/GenBank/DDBJ whole genome shotgun (WGS) entry which is preliminary data.</text>
</comment>
<dbReference type="Proteomes" id="UP000785679">
    <property type="component" value="Unassembled WGS sequence"/>
</dbReference>
<evidence type="ECO:0000313" key="1">
    <source>
        <dbReference type="EMBL" id="TNV72491.1"/>
    </source>
</evidence>
<dbReference type="EMBL" id="RRYP01022133">
    <property type="protein sequence ID" value="TNV72491.1"/>
    <property type="molecule type" value="Genomic_DNA"/>
</dbReference>
<keyword evidence="2" id="KW-1185">Reference proteome</keyword>
<proteinExistence type="predicted"/>